<dbReference type="InterPro" id="IPR042121">
    <property type="entry name" value="MutL_C_regsub"/>
</dbReference>
<dbReference type="GO" id="GO:0032389">
    <property type="term" value="C:MutLalpha complex"/>
    <property type="evidence" value="ECO:0007669"/>
    <property type="project" value="TreeGrafter"/>
</dbReference>
<dbReference type="SUPFAM" id="SSF118116">
    <property type="entry name" value="DNA mismatch repair protein MutL"/>
    <property type="match status" value="1"/>
</dbReference>
<dbReference type="PANTHER" id="PTHR10073:SF52">
    <property type="entry name" value="MISMATCH REPAIR ENDONUCLEASE PMS2"/>
    <property type="match status" value="1"/>
</dbReference>
<proteinExistence type="predicted"/>
<dbReference type="VEuPathDB" id="MicrosporidiaDB:M153_20470001"/>
<organism evidence="2 3">
    <name type="scientific">Pseudoloma neurophilia</name>
    <dbReference type="NCBI Taxonomy" id="146866"/>
    <lineage>
        <taxon>Eukaryota</taxon>
        <taxon>Fungi</taxon>
        <taxon>Fungi incertae sedis</taxon>
        <taxon>Microsporidia</taxon>
        <taxon>Pseudoloma</taxon>
    </lineage>
</organism>
<dbReference type="InterPro" id="IPR042120">
    <property type="entry name" value="MutL_C_dimsub"/>
</dbReference>
<dbReference type="Gene3D" id="3.30.1540.20">
    <property type="entry name" value="MutL, C-terminal domain, dimerisation subdomain"/>
    <property type="match status" value="2"/>
</dbReference>
<dbReference type="InterPro" id="IPR014790">
    <property type="entry name" value="MutL_C"/>
</dbReference>
<dbReference type="PANTHER" id="PTHR10073">
    <property type="entry name" value="DNA MISMATCH REPAIR PROTEIN MLH, PMS, MUTL"/>
    <property type="match status" value="1"/>
</dbReference>
<dbReference type="GO" id="GO:0140664">
    <property type="term" value="F:ATP-dependent DNA damage sensor activity"/>
    <property type="evidence" value="ECO:0007669"/>
    <property type="project" value="InterPro"/>
</dbReference>
<name>A0A0R0M1P1_9MICR</name>
<dbReference type="InterPro" id="IPR037198">
    <property type="entry name" value="MutL_C_sf"/>
</dbReference>
<dbReference type="SMART" id="SM00853">
    <property type="entry name" value="MutL_C"/>
    <property type="match status" value="1"/>
</dbReference>
<dbReference type="AlphaFoldDB" id="A0A0R0M1P1"/>
<evidence type="ECO:0000313" key="3">
    <source>
        <dbReference type="Proteomes" id="UP000051530"/>
    </source>
</evidence>
<evidence type="ECO:0000259" key="1">
    <source>
        <dbReference type="SMART" id="SM00853"/>
    </source>
</evidence>
<feature type="domain" description="MutL C-terminal dimerisation" evidence="1">
    <location>
        <begin position="63"/>
        <end position="223"/>
    </location>
</feature>
<dbReference type="InterPro" id="IPR038973">
    <property type="entry name" value="MutL/Mlh/Pms-like"/>
</dbReference>
<dbReference type="Proteomes" id="UP000051530">
    <property type="component" value="Unassembled WGS sequence"/>
</dbReference>
<dbReference type="OrthoDB" id="10263226at2759"/>
<reference evidence="2 3" key="1">
    <citation type="submission" date="2015-07" db="EMBL/GenBank/DDBJ databases">
        <title>The genome of Pseudoloma neurophilia, a relevant intracellular parasite of the zebrafish.</title>
        <authorList>
            <person name="Ndikumana S."/>
            <person name="Pelin A."/>
            <person name="Sanders J."/>
            <person name="Corradi N."/>
        </authorList>
    </citation>
    <scope>NUCLEOTIDE SEQUENCE [LARGE SCALE GENOMIC DNA]</scope>
    <source>
        <strain evidence="2 3">MK1</strain>
    </source>
</reference>
<protein>
    <submittedName>
        <fullName evidence="2">DNA mismatch repair protein-MLH2/PMS1/Pms2 family</fullName>
    </submittedName>
</protein>
<comment type="caution">
    <text evidence="2">The sequence shown here is derived from an EMBL/GenBank/DDBJ whole genome shotgun (WGS) entry which is preliminary data.</text>
</comment>
<dbReference type="GO" id="GO:0006298">
    <property type="term" value="P:mismatch repair"/>
    <property type="evidence" value="ECO:0007669"/>
    <property type="project" value="InterPro"/>
</dbReference>
<accession>A0A0R0M1P1</accession>
<gene>
    <name evidence="2" type="ORF">M153_20470001</name>
</gene>
<dbReference type="GO" id="GO:0005524">
    <property type="term" value="F:ATP binding"/>
    <property type="evidence" value="ECO:0007669"/>
    <property type="project" value="InterPro"/>
</dbReference>
<keyword evidence="3" id="KW-1185">Reference proteome</keyword>
<dbReference type="GO" id="GO:0016887">
    <property type="term" value="F:ATP hydrolysis activity"/>
    <property type="evidence" value="ECO:0007669"/>
    <property type="project" value="InterPro"/>
</dbReference>
<feature type="non-terminal residue" evidence="2">
    <location>
        <position position="1"/>
    </location>
</feature>
<sequence>HEIENPLTQLEEFDMSFTDGVISQEHMNNSQFESVITSDLFNLSHDGLSDFTLKKSHFKELTVIGQFNNGFILTVLKIHLNEQFDQNFPDEQKSLLIIFDQHACDEIFNYEHLFRTTPIHKQSVLKGFKLKNYYNFIDEEFDENINKSLSKEDGYLTSIPVIDKMPLQVIEKCCKSSQDDYKLCPSKNQQENVFRNAEDLNSEISQYFATKACRMSIMIGQKLNHTKMTEIVRRLAELEKPWNCPHGRPTFLILGYY</sequence>
<dbReference type="Gene3D" id="3.30.1370.100">
    <property type="entry name" value="MutL, C-terminal domain, regulatory subdomain"/>
    <property type="match status" value="1"/>
</dbReference>
<dbReference type="EMBL" id="LGUB01000582">
    <property type="protein sequence ID" value="KRH92929.1"/>
    <property type="molecule type" value="Genomic_DNA"/>
</dbReference>
<evidence type="ECO:0000313" key="2">
    <source>
        <dbReference type="EMBL" id="KRH92929.1"/>
    </source>
</evidence>